<reference evidence="2" key="1">
    <citation type="submission" date="2016-09" db="EMBL/GenBank/DDBJ databases">
        <title>Genomics of Clostridium taeniosporum, an organism which forms endospores with ribbon-like appendages.</title>
        <authorList>
            <person name="Walker J.R."/>
        </authorList>
    </citation>
    <scope>NUCLEOTIDE SEQUENCE [LARGE SCALE GENOMIC DNA]</scope>
    <source>
        <strain evidence="2">1/k</strain>
    </source>
</reference>
<dbReference type="Proteomes" id="UP000094652">
    <property type="component" value="Chromosome"/>
</dbReference>
<evidence type="ECO:0000313" key="2">
    <source>
        <dbReference type="Proteomes" id="UP000094652"/>
    </source>
</evidence>
<protein>
    <recommendedName>
        <fullName evidence="3">Transposase IS701-like DDE domain-containing protein</fullName>
    </recommendedName>
</protein>
<organism evidence="1 2">
    <name type="scientific">Clostridium taeniosporum</name>
    <dbReference type="NCBI Taxonomy" id="394958"/>
    <lineage>
        <taxon>Bacteria</taxon>
        <taxon>Bacillati</taxon>
        <taxon>Bacillota</taxon>
        <taxon>Clostridia</taxon>
        <taxon>Eubacteriales</taxon>
        <taxon>Clostridiaceae</taxon>
        <taxon>Clostridium</taxon>
    </lineage>
</organism>
<accession>A0A1D7XH26</accession>
<dbReference type="OrthoDB" id="2519014at2"/>
<dbReference type="KEGG" id="ctae:BGI42_02535"/>
<proteinExistence type="predicted"/>
<evidence type="ECO:0008006" key="3">
    <source>
        <dbReference type="Google" id="ProtNLM"/>
    </source>
</evidence>
<dbReference type="AlphaFoldDB" id="A0A1D7XH26"/>
<gene>
    <name evidence="1" type="ORF">BGI42_02535</name>
</gene>
<keyword evidence="2" id="KW-1185">Reference proteome</keyword>
<dbReference type="EMBL" id="CP017253">
    <property type="protein sequence ID" value="AOR22651.1"/>
    <property type="molecule type" value="Genomic_DNA"/>
</dbReference>
<name>A0A1D7XH26_9CLOT</name>
<sequence length="151" mass="17136">MISKGYNCKVSDIEELTSHTHGTSITRFLLKSNLNETFLSKSLKSLVLGLIWNKLKETKKPIYFIIDDTISQKTKLSSEAKNIIEKCSFHNFHLKGKTVYGHLELAQNLVESLPKLENKGYLLCDSWYSSKAIFNSSVKAGYRYIGALKIV</sequence>
<dbReference type="STRING" id="394958.BGI42_02535"/>
<evidence type="ECO:0000313" key="1">
    <source>
        <dbReference type="EMBL" id="AOR22651.1"/>
    </source>
</evidence>